<dbReference type="RefSeq" id="WP_144864174.1">
    <property type="nucleotide sequence ID" value="NZ_LR213777.1"/>
</dbReference>
<dbReference type="Proteomes" id="UP000320055">
    <property type="component" value="Unassembled WGS sequence"/>
</dbReference>
<dbReference type="InterPro" id="IPR026350">
    <property type="entry name" value="GxxExxY"/>
</dbReference>
<proteinExistence type="predicted"/>
<sequence length="128" mass="14441">MVNNNNTNLNYLTEKIIGSAFEVSNVLGCGFLEKVYERALVEELIAAGLKVQAQYPITVVYKGKTVGNFFADILVEQRILVELKALNYLDNNHKAQCLNYLKASKLNLCLLINFGKPKVEIKRIIYNS</sequence>
<evidence type="ECO:0000313" key="2">
    <source>
        <dbReference type="Proteomes" id="UP000320055"/>
    </source>
</evidence>
<protein>
    <recommendedName>
        <fullName evidence="3">GxxExxY protein</fullName>
    </recommendedName>
</protein>
<organism evidence="1 2">
    <name type="scientific">Hyella patelloides LEGE 07179</name>
    <dbReference type="NCBI Taxonomy" id="945734"/>
    <lineage>
        <taxon>Bacteria</taxon>
        <taxon>Bacillati</taxon>
        <taxon>Cyanobacteriota</taxon>
        <taxon>Cyanophyceae</taxon>
        <taxon>Pleurocapsales</taxon>
        <taxon>Hyellaceae</taxon>
        <taxon>Hyella</taxon>
    </lineage>
</organism>
<evidence type="ECO:0008006" key="3">
    <source>
        <dbReference type="Google" id="ProtNLM"/>
    </source>
</evidence>
<dbReference type="AlphaFoldDB" id="A0A563VM28"/>
<dbReference type="EMBL" id="CAACVJ010000057">
    <property type="protein sequence ID" value="VEP12489.1"/>
    <property type="molecule type" value="Genomic_DNA"/>
</dbReference>
<dbReference type="Pfam" id="PF13366">
    <property type="entry name" value="PDDEXK_3"/>
    <property type="match status" value="1"/>
</dbReference>
<evidence type="ECO:0000313" key="1">
    <source>
        <dbReference type="EMBL" id="VEP12489.1"/>
    </source>
</evidence>
<dbReference type="OrthoDB" id="9798792at2"/>
<gene>
    <name evidence="1" type="ORF">H1P_150053</name>
</gene>
<name>A0A563VM28_9CYAN</name>
<dbReference type="NCBIfam" id="TIGR04256">
    <property type="entry name" value="GxxExxY"/>
    <property type="match status" value="1"/>
</dbReference>
<keyword evidence="2" id="KW-1185">Reference proteome</keyword>
<accession>A0A563VM28</accession>
<reference evidence="1 2" key="1">
    <citation type="submission" date="2019-01" db="EMBL/GenBank/DDBJ databases">
        <authorList>
            <person name="Brito A."/>
        </authorList>
    </citation>
    <scope>NUCLEOTIDE SEQUENCE [LARGE SCALE GENOMIC DNA]</scope>
    <source>
        <strain evidence="1">1</strain>
    </source>
</reference>